<gene>
    <name evidence="1" type="ORF">ACFQ08_25595</name>
</gene>
<proteinExistence type="predicted"/>
<name>A0ABW3DVY3_9ACTN</name>
<organism evidence="1 2">
    <name type="scientific">Streptosporangium algeriense</name>
    <dbReference type="NCBI Taxonomy" id="1682748"/>
    <lineage>
        <taxon>Bacteria</taxon>
        <taxon>Bacillati</taxon>
        <taxon>Actinomycetota</taxon>
        <taxon>Actinomycetes</taxon>
        <taxon>Streptosporangiales</taxon>
        <taxon>Streptosporangiaceae</taxon>
        <taxon>Streptosporangium</taxon>
    </lineage>
</organism>
<dbReference type="Proteomes" id="UP001597024">
    <property type="component" value="Unassembled WGS sequence"/>
</dbReference>
<reference evidence="2" key="1">
    <citation type="journal article" date="2019" name="Int. J. Syst. Evol. Microbiol.">
        <title>The Global Catalogue of Microorganisms (GCM) 10K type strain sequencing project: providing services to taxonomists for standard genome sequencing and annotation.</title>
        <authorList>
            <consortium name="The Broad Institute Genomics Platform"/>
            <consortium name="The Broad Institute Genome Sequencing Center for Infectious Disease"/>
            <person name="Wu L."/>
            <person name="Ma J."/>
        </authorList>
    </citation>
    <scope>NUCLEOTIDE SEQUENCE [LARGE SCALE GENOMIC DNA]</scope>
    <source>
        <strain evidence="2">CCUG 62974</strain>
    </source>
</reference>
<feature type="non-terminal residue" evidence="1">
    <location>
        <position position="164"/>
    </location>
</feature>
<dbReference type="EMBL" id="JBHTHX010001117">
    <property type="protein sequence ID" value="MFD0887929.1"/>
    <property type="molecule type" value="Genomic_DNA"/>
</dbReference>
<sequence>MSLTRVGAARQSIRKGVAVQGMDPAALTRTALPEVSGGPLRAVTHERTPGLVTVETPLMWLGTPAARDEAFTALGRAIWALADAARRHRGRLLPTSVTFDERPAVLGGDVHELVVLDEVEQEVLCNLLRRCSPALIAFAGRGVVGPGRPRDLVGSRWLADSAEH</sequence>
<evidence type="ECO:0000313" key="1">
    <source>
        <dbReference type="EMBL" id="MFD0887929.1"/>
    </source>
</evidence>
<evidence type="ECO:0000313" key="2">
    <source>
        <dbReference type="Proteomes" id="UP001597024"/>
    </source>
</evidence>
<comment type="caution">
    <text evidence="1">The sequence shown here is derived from an EMBL/GenBank/DDBJ whole genome shotgun (WGS) entry which is preliminary data.</text>
</comment>
<protein>
    <submittedName>
        <fullName evidence="1">Uncharacterized protein</fullName>
    </submittedName>
</protein>
<accession>A0ABW3DVY3</accession>
<keyword evidence="2" id="KW-1185">Reference proteome</keyword>